<dbReference type="STRING" id="1245469.S58_23860"/>
<protein>
    <submittedName>
        <fullName evidence="2">Uncharacterized protein</fullName>
    </submittedName>
</protein>
<name>M4Z5M1_9BRAD</name>
<dbReference type="AlphaFoldDB" id="M4Z5M1"/>
<dbReference type="Proteomes" id="UP000011841">
    <property type="component" value="Chromosome"/>
</dbReference>
<reference evidence="2 3" key="1">
    <citation type="journal article" date="2013" name="Appl. Environ. Microbiol.">
        <title>Genome analysis suggests that the soil oligotrophic bacterium Agromonas oligotrophica (Bradyrhizobium oligotrophicum) is a nitrogen-fixing symbiont of Aeschynomene indica.</title>
        <authorList>
            <person name="Okubo T."/>
            <person name="Fukushima S."/>
            <person name="Itakura M."/>
            <person name="Oshima K."/>
            <person name="Longtonglang A."/>
            <person name="Teaumroong N."/>
            <person name="Mitsui H."/>
            <person name="Hattori M."/>
            <person name="Hattori R."/>
            <person name="Hattori T."/>
            <person name="Minamisawa K."/>
        </authorList>
    </citation>
    <scope>NUCLEOTIDE SEQUENCE [LARGE SCALE GENOMIC DNA]</scope>
    <source>
        <strain evidence="2 3">S58</strain>
    </source>
</reference>
<organism evidence="2 3">
    <name type="scientific">Bradyrhizobium oligotrophicum S58</name>
    <dbReference type="NCBI Taxonomy" id="1245469"/>
    <lineage>
        <taxon>Bacteria</taxon>
        <taxon>Pseudomonadati</taxon>
        <taxon>Pseudomonadota</taxon>
        <taxon>Alphaproteobacteria</taxon>
        <taxon>Hyphomicrobiales</taxon>
        <taxon>Nitrobacteraceae</taxon>
        <taxon>Bradyrhizobium</taxon>
    </lineage>
</organism>
<feature type="compositionally biased region" description="Basic and acidic residues" evidence="1">
    <location>
        <begin position="1"/>
        <end position="22"/>
    </location>
</feature>
<gene>
    <name evidence="2" type="ORF">S58_23860</name>
</gene>
<accession>M4Z5M1</accession>
<evidence type="ECO:0000313" key="2">
    <source>
        <dbReference type="EMBL" id="BAM88392.1"/>
    </source>
</evidence>
<dbReference type="GeneID" id="301816281"/>
<dbReference type="EMBL" id="AP012603">
    <property type="protein sequence ID" value="BAM88392.1"/>
    <property type="molecule type" value="Genomic_DNA"/>
</dbReference>
<dbReference type="RefSeq" id="WP_015665515.1">
    <property type="nucleotide sequence ID" value="NC_020453.1"/>
</dbReference>
<feature type="region of interest" description="Disordered" evidence="1">
    <location>
        <begin position="85"/>
        <end position="117"/>
    </location>
</feature>
<sequence>MSDVGRREFGRRPHTEQPRRGDPASFQACAALAEINRIRSEGNNYNVFNKNVCTALVNRILEAAHVGSDVLYTVPARSEQYLSEIGSPDVQPAPGGLVSPHQQMWPQPEDGDASPADFSDWYTRWVKPLR</sequence>
<dbReference type="PATRIC" id="fig|1245469.3.peg.2443"/>
<feature type="region of interest" description="Disordered" evidence="1">
    <location>
        <begin position="1"/>
        <end position="24"/>
    </location>
</feature>
<dbReference type="KEGG" id="aol:S58_23860"/>
<evidence type="ECO:0000313" key="3">
    <source>
        <dbReference type="Proteomes" id="UP000011841"/>
    </source>
</evidence>
<dbReference type="HOGENOM" id="CLU_1934011_0_0_5"/>
<proteinExistence type="predicted"/>
<evidence type="ECO:0000256" key="1">
    <source>
        <dbReference type="SAM" id="MobiDB-lite"/>
    </source>
</evidence>
<keyword evidence="3" id="KW-1185">Reference proteome</keyword>